<reference evidence="1 2" key="1">
    <citation type="submission" date="2019-02" db="EMBL/GenBank/DDBJ databases">
        <title>Genomic Encyclopedia of Type Strains, Phase IV (KMG-IV): sequencing the most valuable type-strain genomes for metagenomic binning, comparative biology and taxonomic classification.</title>
        <authorList>
            <person name="Goeker M."/>
        </authorList>
    </citation>
    <scope>NUCLEOTIDE SEQUENCE [LARGE SCALE GENOMIC DNA]</scope>
    <source>
        <strain evidence="1 2">DSM 29486</strain>
    </source>
</reference>
<comment type="caution">
    <text evidence="1">The sequence shown here is derived from an EMBL/GenBank/DDBJ whole genome shotgun (WGS) entry which is preliminary data.</text>
</comment>
<dbReference type="Proteomes" id="UP000292927">
    <property type="component" value="Unassembled WGS sequence"/>
</dbReference>
<evidence type="ECO:0000313" key="2">
    <source>
        <dbReference type="Proteomes" id="UP000292927"/>
    </source>
</evidence>
<gene>
    <name evidence="1" type="ORF">EV209_0885</name>
</gene>
<protein>
    <submittedName>
        <fullName evidence="1">Uncharacterized protein</fullName>
    </submittedName>
</protein>
<dbReference type="EMBL" id="SGXF01000001">
    <property type="protein sequence ID" value="RZT02760.1"/>
    <property type="molecule type" value="Genomic_DNA"/>
</dbReference>
<dbReference type="AlphaFoldDB" id="A0A4Q7PTW0"/>
<evidence type="ECO:0000313" key="1">
    <source>
        <dbReference type="EMBL" id="RZT02760.1"/>
    </source>
</evidence>
<accession>A0A4Q7PTW0</accession>
<sequence>MEIYAHYRYLEKGYNSNAVSGDSIAALALIQENVERLVQMPYSEEISEQLGEINNWLQDPVRSDLNQLSTEEIRQFLKGIGMEE</sequence>
<proteinExistence type="predicted"/>
<organism evidence="1 2">
    <name type="scientific">Cuneatibacter caecimuris</name>
    <dbReference type="NCBI Taxonomy" id="1796618"/>
    <lineage>
        <taxon>Bacteria</taxon>
        <taxon>Bacillati</taxon>
        <taxon>Bacillota</taxon>
        <taxon>Clostridia</taxon>
        <taxon>Lachnospirales</taxon>
        <taxon>Lachnospiraceae</taxon>
        <taxon>Cuneatibacter</taxon>
    </lineage>
</organism>
<name>A0A4Q7PTW0_9FIRM</name>
<keyword evidence="2" id="KW-1185">Reference proteome</keyword>
<dbReference type="OrthoDB" id="5816932at2"/>
<dbReference type="RefSeq" id="WP_130433418.1">
    <property type="nucleotide sequence ID" value="NZ_SGXF01000001.1"/>
</dbReference>